<feature type="region of interest" description="Disordered" evidence="1">
    <location>
        <begin position="1"/>
        <end position="89"/>
    </location>
</feature>
<keyword evidence="3" id="KW-1185">Reference proteome</keyword>
<feature type="compositionally biased region" description="Polar residues" evidence="1">
    <location>
        <begin position="41"/>
        <end position="62"/>
    </location>
</feature>
<gene>
    <name evidence="2" type="ORF">CRG98_002919</name>
</gene>
<name>A0A2I0L7K2_PUNGR</name>
<accession>A0A2I0L7K2</accession>
<evidence type="ECO:0000313" key="3">
    <source>
        <dbReference type="Proteomes" id="UP000233551"/>
    </source>
</evidence>
<comment type="caution">
    <text evidence="2">The sequence shown here is derived from an EMBL/GenBank/DDBJ whole genome shotgun (WGS) entry which is preliminary data.</text>
</comment>
<sequence>MIQQRDPKISSPSARSPDDLFPNAPKSSRRQRVDGFRWDLTAQTIPGNYEETTPATKNSANFGLQWESEELRRETEEDEEGGGERQGNIHVTGHVSRECVGVGIRRIYGAGREGWLVMWGPLTCVAGGARFIYSAITWPYTWLIVDQSASTGTKGVQTHSSPSPRHVAYVALILSLMMKMQLLESARGWPRLLMNEKLCWTRP</sequence>
<evidence type="ECO:0000256" key="1">
    <source>
        <dbReference type="SAM" id="MobiDB-lite"/>
    </source>
</evidence>
<protein>
    <submittedName>
        <fullName evidence="2">Uncharacterized protein</fullName>
    </submittedName>
</protein>
<reference evidence="2 3" key="1">
    <citation type="submission" date="2017-11" db="EMBL/GenBank/DDBJ databases">
        <title>De-novo sequencing of pomegranate (Punica granatum L.) genome.</title>
        <authorList>
            <person name="Akparov Z."/>
            <person name="Amiraslanov A."/>
            <person name="Hajiyeva S."/>
            <person name="Abbasov M."/>
            <person name="Kaur K."/>
            <person name="Hamwieh A."/>
            <person name="Solovyev V."/>
            <person name="Salamov A."/>
            <person name="Braich B."/>
            <person name="Kosarev P."/>
            <person name="Mahmoud A."/>
            <person name="Hajiyev E."/>
            <person name="Babayeva S."/>
            <person name="Izzatullayeva V."/>
            <person name="Mammadov A."/>
            <person name="Mammadov A."/>
            <person name="Sharifova S."/>
            <person name="Ojaghi J."/>
            <person name="Eynullazada K."/>
            <person name="Bayramov B."/>
            <person name="Abdulazimova A."/>
            <person name="Shahmuradov I."/>
        </authorList>
    </citation>
    <scope>NUCLEOTIDE SEQUENCE [LARGE SCALE GENOMIC DNA]</scope>
    <source>
        <strain evidence="3">cv. AG2017</strain>
        <tissue evidence="2">Leaf</tissue>
    </source>
</reference>
<dbReference type="EMBL" id="PGOL01000111">
    <property type="protein sequence ID" value="PKI76610.1"/>
    <property type="molecule type" value="Genomic_DNA"/>
</dbReference>
<evidence type="ECO:0000313" key="2">
    <source>
        <dbReference type="EMBL" id="PKI76610.1"/>
    </source>
</evidence>
<proteinExistence type="predicted"/>
<organism evidence="2 3">
    <name type="scientific">Punica granatum</name>
    <name type="common">Pomegranate</name>
    <dbReference type="NCBI Taxonomy" id="22663"/>
    <lineage>
        <taxon>Eukaryota</taxon>
        <taxon>Viridiplantae</taxon>
        <taxon>Streptophyta</taxon>
        <taxon>Embryophyta</taxon>
        <taxon>Tracheophyta</taxon>
        <taxon>Spermatophyta</taxon>
        <taxon>Magnoliopsida</taxon>
        <taxon>eudicotyledons</taxon>
        <taxon>Gunneridae</taxon>
        <taxon>Pentapetalae</taxon>
        <taxon>rosids</taxon>
        <taxon>malvids</taxon>
        <taxon>Myrtales</taxon>
        <taxon>Lythraceae</taxon>
        <taxon>Punica</taxon>
    </lineage>
</organism>
<dbReference type="Proteomes" id="UP000233551">
    <property type="component" value="Unassembled WGS sequence"/>
</dbReference>
<dbReference type="AlphaFoldDB" id="A0A2I0L7K2"/>